<protein>
    <submittedName>
        <fullName evidence="4">Chemotaxis sensory transducer</fullName>
    </submittedName>
</protein>
<organism evidence="4">
    <name type="scientific">uncultured Sporomusa sp</name>
    <dbReference type="NCBI Taxonomy" id="307249"/>
    <lineage>
        <taxon>Bacteria</taxon>
        <taxon>Bacillati</taxon>
        <taxon>Bacillota</taxon>
        <taxon>Negativicutes</taxon>
        <taxon>Selenomonadales</taxon>
        <taxon>Sporomusaceae</taxon>
        <taxon>Sporomusa</taxon>
        <taxon>environmental samples</taxon>
    </lineage>
</organism>
<dbReference type="Gene3D" id="1.10.287.950">
    <property type="entry name" value="Methyl-accepting chemotaxis protein"/>
    <property type="match status" value="1"/>
</dbReference>
<gene>
    <name evidence="4" type="ORF">KL86SPO_70158</name>
</gene>
<dbReference type="PANTHER" id="PTHR32089">
    <property type="entry name" value="METHYL-ACCEPTING CHEMOTAXIS PROTEIN MCPB"/>
    <property type="match status" value="1"/>
</dbReference>
<dbReference type="GO" id="GO:0007165">
    <property type="term" value="P:signal transduction"/>
    <property type="evidence" value="ECO:0007669"/>
    <property type="project" value="UniProtKB-KW"/>
</dbReference>
<keyword evidence="1 2" id="KW-0807">Transducer</keyword>
<evidence type="ECO:0000256" key="2">
    <source>
        <dbReference type="PROSITE-ProRule" id="PRU00284"/>
    </source>
</evidence>
<dbReference type="AlphaFoldDB" id="A0A212M0P5"/>
<proteinExistence type="predicted"/>
<evidence type="ECO:0000259" key="3">
    <source>
        <dbReference type="PROSITE" id="PS50111"/>
    </source>
</evidence>
<dbReference type="Pfam" id="PF00015">
    <property type="entry name" value="MCPsignal"/>
    <property type="match status" value="1"/>
</dbReference>
<dbReference type="EMBL" id="FMJE01000007">
    <property type="protein sequence ID" value="SCM83300.1"/>
    <property type="molecule type" value="Genomic_DNA"/>
</dbReference>
<evidence type="ECO:0000313" key="4">
    <source>
        <dbReference type="EMBL" id="SCM83300.1"/>
    </source>
</evidence>
<accession>A0A212M0P5</accession>
<dbReference type="SUPFAM" id="SSF58104">
    <property type="entry name" value="Methyl-accepting chemotaxis protein (MCP) signaling domain"/>
    <property type="match status" value="1"/>
</dbReference>
<dbReference type="PANTHER" id="PTHR32089:SF112">
    <property type="entry name" value="LYSOZYME-LIKE PROTEIN-RELATED"/>
    <property type="match status" value="1"/>
</dbReference>
<dbReference type="GO" id="GO:0016020">
    <property type="term" value="C:membrane"/>
    <property type="evidence" value="ECO:0007669"/>
    <property type="project" value="InterPro"/>
</dbReference>
<reference evidence="4" key="1">
    <citation type="submission" date="2016-08" db="EMBL/GenBank/DDBJ databases">
        <authorList>
            <person name="Seilhamer J.J."/>
        </authorList>
    </citation>
    <scope>NUCLEOTIDE SEQUENCE</scope>
    <source>
        <strain evidence="4">86</strain>
    </source>
</reference>
<dbReference type="PROSITE" id="PS50111">
    <property type="entry name" value="CHEMOTAXIS_TRANSDUC_2"/>
    <property type="match status" value="1"/>
</dbReference>
<dbReference type="RefSeq" id="WP_288185765.1">
    <property type="nucleotide sequence ID" value="NZ_LT608335.1"/>
</dbReference>
<sequence>MKKLDSIVLSAHTYLRMNLYDSHVVITDKAAVVLAFIPAQTYHIDIKVGDFMAKGKTTAACLTNRQRQEVILPQELYGTRLKLIVEPIIEDDGELSGTIGIGTSLNLQDTLHGASASISATVEEVSATAQELTASACRLSDDLQKVKISSQSVIAEIKKTNDILHFVNEVAESSNLLGLNAAIEAARAGRQGRGFAVVADEIRKLAANSAQSAKDIRVILNEIQQDTSMIVEAISSIANAGERQAASTEEISATMEQLTATAAELEKIAAFSP</sequence>
<dbReference type="SMART" id="SM00283">
    <property type="entry name" value="MA"/>
    <property type="match status" value="1"/>
</dbReference>
<name>A0A212M0P5_9FIRM</name>
<evidence type="ECO:0000256" key="1">
    <source>
        <dbReference type="ARBA" id="ARBA00023224"/>
    </source>
</evidence>
<dbReference type="InterPro" id="IPR004089">
    <property type="entry name" value="MCPsignal_dom"/>
</dbReference>
<feature type="domain" description="Methyl-accepting transducer" evidence="3">
    <location>
        <begin position="109"/>
        <end position="273"/>
    </location>
</feature>